<organism evidence="3">
    <name type="scientific">Strongyloides ratti</name>
    <name type="common">Parasitic roundworm</name>
    <dbReference type="NCBI Taxonomy" id="34506"/>
    <lineage>
        <taxon>Eukaryota</taxon>
        <taxon>Metazoa</taxon>
        <taxon>Ecdysozoa</taxon>
        <taxon>Nematoda</taxon>
        <taxon>Chromadorea</taxon>
        <taxon>Rhabditida</taxon>
        <taxon>Tylenchina</taxon>
        <taxon>Panagrolaimomorpha</taxon>
        <taxon>Strongyloidoidea</taxon>
        <taxon>Strongyloididae</taxon>
        <taxon>Strongyloides</taxon>
    </lineage>
</organism>
<evidence type="ECO:0000256" key="1">
    <source>
        <dbReference type="ARBA" id="ARBA00008664"/>
    </source>
</evidence>
<dbReference type="CDD" id="cd09107">
    <property type="entry name" value="PLDc_vPLD3_4_5_like_2"/>
    <property type="match status" value="1"/>
</dbReference>
<dbReference type="eggNOG" id="KOG3603">
    <property type="taxonomic scope" value="Eukaryota"/>
</dbReference>
<reference evidence="4" key="2">
    <citation type="submission" date="2014-09" db="EMBL/GenBank/DDBJ databases">
        <authorList>
            <person name="Martin A.A."/>
        </authorList>
    </citation>
    <scope>NUCLEOTIDE SEQUENCE</scope>
    <source>
        <strain evidence="4">ED321</strain>
    </source>
</reference>
<evidence type="ECO:0000313" key="6">
    <source>
        <dbReference type="WormBase" id="SRAE_1000019200"/>
    </source>
</evidence>
<dbReference type="RefSeq" id="XP_024501118.1">
    <property type="nucleotide sequence ID" value="XM_024646995.1"/>
</dbReference>
<dbReference type="OMA" id="VASFYWN"/>
<dbReference type="STRING" id="34506.A0A090KWW0"/>
<dbReference type="Proteomes" id="UP000035682">
    <property type="component" value="Unplaced"/>
</dbReference>
<evidence type="ECO:0000313" key="3">
    <source>
        <dbReference type="EMBL" id="CEF61916.1"/>
    </source>
</evidence>
<sequence length="500" mass="57655">MSESENFKLKGCTQDGRADMTNFEMDLFDTRMNSYNIDKEESEECCKNSFIKPACLPITIVCFFISMVIIFPLLNDEGYDTSTKNYERTGICMDSCSIRLVESIPTNLTYDNIKLSYLSTYDAWNILLDKATKSIDMAVLYWNLRENDSKKFPTSIEGRNIYEKIKKIGKSGINIRVAQNLESKSFPQTDAFDLKKEANVNVRSLNFTKLLGSGVLHTKFWIVDQKHIYIGSANMDWKSLTEVKEMGVLIENCSCLAHDLHKIFIVYWTLGSPDSQIPKRWPIYLRTHFNYNNPMLLKLNSFPSTAFFSSSPPEFSPKGRQNDSDAILDVFDGAEKYAKFAVMDYLPTTLYMSSNKNFFWGDIDFKIRETIYRGINVKILLSQWDHTKNETIPYMKSLLQMNDANIKGKVEVKFFKIPSTEEQKKITYARVNHNKYMVTDQHALIGTSNWVGDYFITTAGVSLVIGKDYDNINEKKGIVEELNDIFDRDWNSKYSKSLVL</sequence>
<dbReference type="EMBL" id="LN609528">
    <property type="protein sequence ID" value="CEF61916.1"/>
    <property type="molecule type" value="Genomic_DNA"/>
</dbReference>
<dbReference type="AlphaFoldDB" id="A0A090KWW0"/>
<feature type="domain" description="PLD phosphodiesterase" evidence="2">
    <location>
        <begin position="428"/>
        <end position="454"/>
    </location>
</feature>
<dbReference type="Pfam" id="PF13918">
    <property type="entry name" value="PLDc_3"/>
    <property type="match status" value="1"/>
</dbReference>
<dbReference type="InterPro" id="IPR050874">
    <property type="entry name" value="Diverse_PLD-related"/>
</dbReference>
<evidence type="ECO:0000313" key="4">
    <source>
        <dbReference type="Proteomes" id="UP000035682"/>
    </source>
</evidence>
<dbReference type="SMART" id="SM00155">
    <property type="entry name" value="PLDc"/>
    <property type="match status" value="2"/>
</dbReference>
<feature type="domain" description="PLD phosphodiesterase" evidence="2">
    <location>
        <begin position="212"/>
        <end position="239"/>
    </location>
</feature>
<keyword evidence="4" id="KW-1185">Reference proteome</keyword>
<dbReference type="GO" id="GO:0003824">
    <property type="term" value="F:catalytic activity"/>
    <property type="evidence" value="ECO:0007669"/>
    <property type="project" value="InterPro"/>
</dbReference>
<comment type="similarity">
    <text evidence="1">Belongs to the phospholipase D family.</text>
</comment>
<dbReference type="PROSITE" id="PS50035">
    <property type="entry name" value="PLD"/>
    <property type="match status" value="2"/>
</dbReference>
<reference evidence="3" key="1">
    <citation type="submission" date="2014-09" db="EMBL/GenBank/DDBJ databases">
        <authorList>
            <person name="Aslett A.Martin."/>
        </authorList>
    </citation>
    <scope>NUCLEOTIDE SEQUENCE</scope>
    <source>
        <strain evidence="3">ED321 Heterogonic</strain>
    </source>
</reference>
<reference evidence="5" key="3">
    <citation type="submission" date="2020-12" db="UniProtKB">
        <authorList>
            <consortium name="WormBaseParasite"/>
        </authorList>
    </citation>
    <scope>IDENTIFICATION</scope>
</reference>
<evidence type="ECO:0000313" key="5">
    <source>
        <dbReference type="WBParaSite" id="SRAE_1000019200.1"/>
    </source>
</evidence>
<dbReference type="WBParaSite" id="SRAE_1000019200.1">
    <property type="protein sequence ID" value="SRAE_1000019200.1"/>
    <property type="gene ID" value="WBGene00256786"/>
</dbReference>
<dbReference type="InterPro" id="IPR032803">
    <property type="entry name" value="PLDc_3"/>
</dbReference>
<dbReference type="WormBase" id="SRAE_1000019200">
    <property type="protein sequence ID" value="SRP08016"/>
    <property type="gene ID" value="WBGene00256786"/>
</dbReference>
<dbReference type="OrthoDB" id="1923775at2759"/>
<evidence type="ECO:0000259" key="2">
    <source>
        <dbReference type="PROSITE" id="PS50035"/>
    </source>
</evidence>
<dbReference type="CTD" id="36374281"/>
<protein>
    <submittedName>
        <fullName evidence="3 5">Phospholipase D/Transphosphatidylase domain-containing protein</fullName>
    </submittedName>
</protein>
<dbReference type="PANTHER" id="PTHR10185">
    <property type="entry name" value="PHOSPHOLIPASE D - RELATED"/>
    <property type="match status" value="1"/>
</dbReference>
<proteinExistence type="inferred from homology"/>
<name>A0A090KWW0_STRRB</name>
<gene>
    <name evidence="3 5 6" type="ORF">SRAE_1000019200</name>
</gene>
<dbReference type="SUPFAM" id="SSF56024">
    <property type="entry name" value="Phospholipase D/nuclease"/>
    <property type="match status" value="2"/>
</dbReference>
<dbReference type="Gene3D" id="3.30.870.10">
    <property type="entry name" value="Endonuclease Chain A"/>
    <property type="match status" value="2"/>
</dbReference>
<dbReference type="Pfam" id="PF00614">
    <property type="entry name" value="PLDc"/>
    <property type="match status" value="1"/>
</dbReference>
<dbReference type="GeneID" id="36374281"/>
<dbReference type="PANTHER" id="PTHR10185:SF17">
    <property type="entry name" value="GM01519P-RELATED"/>
    <property type="match status" value="1"/>
</dbReference>
<accession>A0A090KWW0</accession>
<dbReference type="CDD" id="cd09106">
    <property type="entry name" value="PLDc_vPLD3_4_5_like_1"/>
    <property type="match status" value="1"/>
</dbReference>
<dbReference type="InterPro" id="IPR001736">
    <property type="entry name" value="PLipase_D/transphosphatidylase"/>
</dbReference>